<proteinExistence type="predicted"/>
<reference evidence="2 3" key="1">
    <citation type="submission" date="2018-10" db="EMBL/GenBank/DDBJ databases">
        <title>A high-quality apple genome assembly.</title>
        <authorList>
            <person name="Hu J."/>
        </authorList>
    </citation>
    <scope>NUCLEOTIDE SEQUENCE [LARGE SCALE GENOMIC DNA]</scope>
    <source>
        <strain evidence="3">cv. HFTH1</strain>
        <tissue evidence="2">Young leaf</tissue>
    </source>
</reference>
<feature type="transmembrane region" description="Helical" evidence="1">
    <location>
        <begin position="88"/>
        <end position="108"/>
    </location>
</feature>
<gene>
    <name evidence="2" type="ORF">DVH24_030031</name>
</gene>
<keyword evidence="1" id="KW-0472">Membrane</keyword>
<evidence type="ECO:0000256" key="1">
    <source>
        <dbReference type="SAM" id="Phobius"/>
    </source>
</evidence>
<dbReference type="EMBL" id="RDQH01000341">
    <property type="protein sequence ID" value="RXH75310.1"/>
    <property type="molecule type" value="Genomic_DNA"/>
</dbReference>
<feature type="transmembrane region" description="Helical" evidence="1">
    <location>
        <begin position="211"/>
        <end position="237"/>
    </location>
</feature>
<evidence type="ECO:0000313" key="2">
    <source>
        <dbReference type="EMBL" id="RXH75310.1"/>
    </source>
</evidence>
<comment type="caution">
    <text evidence="2">The sequence shown here is derived from an EMBL/GenBank/DDBJ whole genome shotgun (WGS) entry which is preliminary data.</text>
</comment>
<accession>A0A498HWX5</accession>
<evidence type="ECO:0000313" key="3">
    <source>
        <dbReference type="Proteomes" id="UP000290289"/>
    </source>
</evidence>
<sequence>MPRDTRTSSNLNHSKIRLFDHILLQKKLNFRRIWEFNNSLKPAEKKATQSVCLPRNATPPIKWHRSRFGFLKIIVTLPGLQRLRKEELVGWLTTLLGFSSLLLGLGAFSSRIPVAKTKKGGIGWVARDFAGILQFAGGIGGLFFQDTATGEAMAITEALLTDARVVCQMINKVEDAAVCMHSVFHDIWRLLLSLESAKVAYKPREGKPADAVASFFLSKMVALIVGIVEALSSYLIFLYEM</sequence>
<protein>
    <submittedName>
        <fullName evidence="2">Uncharacterized protein</fullName>
    </submittedName>
</protein>
<organism evidence="2 3">
    <name type="scientific">Malus domestica</name>
    <name type="common">Apple</name>
    <name type="synonym">Pyrus malus</name>
    <dbReference type="NCBI Taxonomy" id="3750"/>
    <lineage>
        <taxon>Eukaryota</taxon>
        <taxon>Viridiplantae</taxon>
        <taxon>Streptophyta</taxon>
        <taxon>Embryophyta</taxon>
        <taxon>Tracheophyta</taxon>
        <taxon>Spermatophyta</taxon>
        <taxon>Magnoliopsida</taxon>
        <taxon>eudicotyledons</taxon>
        <taxon>Gunneridae</taxon>
        <taxon>Pentapetalae</taxon>
        <taxon>rosids</taxon>
        <taxon>fabids</taxon>
        <taxon>Rosales</taxon>
        <taxon>Rosaceae</taxon>
        <taxon>Amygdaloideae</taxon>
        <taxon>Maleae</taxon>
        <taxon>Malus</taxon>
    </lineage>
</organism>
<keyword evidence="3" id="KW-1185">Reference proteome</keyword>
<keyword evidence="1" id="KW-1133">Transmembrane helix</keyword>
<name>A0A498HWX5_MALDO</name>
<dbReference type="AlphaFoldDB" id="A0A498HWX5"/>
<keyword evidence="1" id="KW-0812">Transmembrane</keyword>
<dbReference type="Proteomes" id="UP000290289">
    <property type="component" value="Chromosome 15"/>
</dbReference>